<gene>
    <name evidence="1" type="ORF">C5167_033251</name>
</gene>
<proteinExistence type="predicted"/>
<dbReference type="EMBL" id="CM010721">
    <property type="protein sequence ID" value="RZC70113.1"/>
    <property type="molecule type" value="Genomic_DNA"/>
</dbReference>
<accession>A0A4Y7K9T2</accession>
<name>A0A4Y7K9T2_PAPSO</name>
<protein>
    <submittedName>
        <fullName evidence="1">Uncharacterized protein</fullName>
    </submittedName>
</protein>
<keyword evidence="2" id="KW-1185">Reference proteome</keyword>
<sequence length="68" mass="7232">MKEVGAGKWVQAEIAGGIELQMSGGDGSDYRSAEWDGVAAMCNTGKIKEMLSCSCCKELKFAATVRRA</sequence>
<dbReference type="Gramene" id="RZC70113">
    <property type="protein sequence ID" value="RZC70113"/>
    <property type="gene ID" value="C5167_033251"/>
</dbReference>
<evidence type="ECO:0000313" key="1">
    <source>
        <dbReference type="EMBL" id="RZC70113.1"/>
    </source>
</evidence>
<organism evidence="1 2">
    <name type="scientific">Papaver somniferum</name>
    <name type="common">Opium poppy</name>
    <dbReference type="NCBI Taxonomy" id="3469"/>
    <lineage>
        <taxon>Eukaryota</taxon>
        <taxon>Viridiplantae</taxon>
        <taxon>Streptophyta</taxon>
        <taxon>Embryophyta</taxon>
        <taxon>Tracheophyta</taxon>
        <taxon>Spermatophyta</taxon>
        <taxon>Magnoliopsida</taxon>
        <taxon>Ranunculales</taxon>
        <taxon>Papaveraceae</taxon>
        <taxon>Papaveroideae</taxon>
        <taxon>Papaver</taxon>
    </lineage>
</organism>
<reference evidence="1 2" key="1">
    <citation type="journal article" date="2018" name="Science">
        <title>The opium poppy genome and morphinan production.</title>
        <authorList>
            <person name="Guo L."/>
            <person name="Winzer T."/>
            <person name="Yang X."/>
            <person name="Li Y."/>
            <person name="Ning Z."/>
            <person name="He Z."/>
            <person name="Teodor R."/>
            <person name="Lu Y."/>
            <person name="Bowser T.A."/>
            <person name="Graham I.A."/>
            <person name="Ye K."/>
        </authorList>
    </citation>
    <scope>NUCLEOTIDE SEQUENCE [LARGE SCALE GENOMIC DNA]</scope>
    <source>
        <strain evidence="2">cv. HN1</strain>
        <tissue evidence="1">Leaves</tissue>
    </source>
</reference>
<dbReference type="AlphaFoldDB" id="A0A4Y7K9T2"/>
<evidence type="ECO:0000313" key="2">
    <source>
        <dbReference type="Proteomes" id="UP000316621"/>
    </source>
</evidence>
<dbReference type="Proteomes" id="UP000316621">
    <property type="component" value="Chromosome 7"/>
</dbReference>